<dbReference type="RefSeq" id="WP_344628832.1">
    <property type="nucleotide sequence ID" value="NZ_BAAATJ010000001.1"/>
</dbReference>
<dbReference type="PANTHER" id="PTHR43877:SF2">
    <property type="entry name" value="AMINOALKYLPHOSPHONATE N-ACETYLTRANSFERASE-RELATED"/>
    <property type="match status" value="1"/>
</dbReference>
<keyword evidence="5" id="KW-1185">Reference proteome</keyword>
<dbReference type="InterPro" id="IPR016181">
    <property type="entry name" value="Acyl_CoA_acyltransferase"/>
</dbReference>
<keyword evidence="1" id="KW-0808">Transferase</keyword>
<protein>
    <recommendedName>
        <fullName evidence="3">N-acetyltransferase domain-containing protein</fullName>
    </recommendedName>
</protein>
<keyword evidence="2" id="KW-0012">Acyltransferase</keyword>
<dbReference type="InterPro" id="IPR050832">
    <property type="entry name" value="Bact_Acetyltransf"/>
</dbReference>
<evidence type="ECO:0000259" key="3">
    <source>
        <dbReference type="PROSITE" id="PS51186"/>
    </source>
</evidence>
<feature type="domain" description="N-acetyltransferase" evidence="3">
    <location>
        <begin position="4"/>
        <end position="166"/>
    </location>
</feature>
<gene>
    <name evidence="4" type="ORF">GCM10010420_01920</name>
</gene>
<dbReference type="PANTHER" id="PTHR43877">
    <property type="entry name" value="AMINOALKYLPHOSPHONATE N-ACETYLTRANSFERASE-RELATED-RELATED"/>
    <property type="match status" value="1"/>
</dbReference>
<dbReference type="SUPFAM" id="SSF55729">
    <property type="entry name" value="Acyl-CoA N-acyltransferases (Nat)"/>
    <property type="match status" value="1"/>
</dbReference>
<evidence type="ECO:0000313" key="4">
    <source>
        <dbReference type="EMBL" id="GAA2383479.1"/>
    </source>
</evidence>
<dbReference type="Proteomes" id="UP001500058">
    <property type="component" value="Unassembled WGS sequence"/>
</dbReference>
<evidence type="ECO:0000313" key="5">
    <source>
        <dbReference type="Proteomes" id="UP001500058"/>
    </source>
</evidence>
<accession>A0ABP5ULT3</accession>
<dbReference type="PROSITE" id="PS51186">
    <property type="entry name" value="GNAT"/>
    <property type="match status" value="1"/>
</dbReference>
<dbReference type="EMBL" id="BAAATJ010000001">
    <property type="protein sequence ID" value="GAA2383479.1"/>
    <property type="molecule type" value="Genomic_DNA"/>
</dbReference>
<proteinExistence type="predicted"/>
<reference evidence="5" key="1">
    <citation type="journal article" date="2019" name="Int. J. Syst. Evol. Microbiol.">
        <title>The Global Catalogue of Microorganisms (GCM) 10K type strain sequencing project: providing services to taxonomists for standard genome sequencing and annotation.</title>
        <authorList>
            <consortium name="The Broad Institute Genomics Platform"/>
            <consortium name="The Broad Institute Genome Sequencing Center for Infectious Disease"/>
            <person name="Wu L."/>
            <person name="Ma J."/>
        </authorList>
    </citation>
    <scope>NUCLEOTIDE SEQUENCE [LARGE SCALE GENOMIC DNA]</scope>
    <source>
        <strain evidence="5">JCM 6921</strain>
    </source>
</reference>
<dbReference type="Pfam" id="PF00583">
    <property type="entry name" value="Acetyltransf_1"/>
    <property type="match status" value="1"/>
</dbReference>
<dbReference type="InterPro" id="IPR000182">
    <property type="entry name" value="GNAT_dom"/>
</dbReference>
<evidence type="ECO:0000256" key="2">
    <source>
        <dbReference type="ARBA" id="ARBA00023315"/>
    </source>
</evidence>
<organism evidence="4 5">
    <name type="scientific">Streptomyces glaucosporus</name>
    <dbReference type="NCBI Taxonomy" id="284044"/>
    <lineage>
        <taxon>Bacteria</taxon>
        <taxon>Bacillati</taxon>
        <taxon>Actinomycetota</taxon>
        <taxon>Actinomycetes</taxon>
        <taxon>Kitasatosporales</taxon>
        <taxon>Streptomycetaceae</taxon>
        <taxon>Streptomyces</taxon>
    </lineage>
</organism>
<sequence length="166" mass="18836">MSGVRIRPATAQELPTVEALLTEASEWLASRGIDQWQFPPHRDRIRKAIRHGECFLAVDEEGRPVGTITVDDYADPEFWTEADDPDSALYVHRMATSRAAAGKNLGATMLDWAAKRAAQQGKAWLRLDAWKTNPELHRYYESQGFTLVRMVDLEHRRSGALFQRAT</sequence>
<dbReference type="Gene3D" id="3.40.630.30">
    <property type="match status" value="1"/>
</dbReference>
<comment type="caution">
    <text evidence="4">The sequence shown here is derived from an EMBL/GenBank/DDBJ whole genome shotgun (WGS) entry which is preliminary data.</text>
</comment>
<name>A0ABP5ULT3_9ACTN</name>
<evidence type="ECO:0000256" key="1">
    <source>
        <dbReference type="ARBA" id="ARBA00022679"/>
    </source>
</evidence>